<dbReference type="Pfam" id="PF00703">
    <property type="entry name" value="Glyco_hydro_2"/>
    <property type="match status" value="1"/>
</dbReference>
<keyword evidence="6" id="KW-1185">Reference proteome</keyword>
<dbReference type="PANTHER" id="PTHR42732:SF3">
    <property type="entry name" value="HYDROLASE"/>
    <property type="match status" value="1"/>
</dbReference>
<evidence type="ECO:0000259" key="4">
    <source>
        <dbReference type="Pfam" id="PF02837"/>
    </source>
</evidence>
<dbReference type="PANTHER" id="PTHR42732">
    <property type="entry name" value="BETA-GALACTOSIDASE"/>
    <property type="match status" value="1"/>
</dbReference>
<dbReference type="RefSeq" id="WP_224311383.1">
    <property type="nucleotide sequence ID" value="NZ_JAIRBM010000002.1"/>
</dbReference>
<dbReference type="InterPro" id="IPR051913">
    <property type="entry name" value="GH2_Domain-Containing"/>
</dbReference>
<dbReference type="GO" id="GO:0016787">
    <property type="term" value="F:hydrolase activity"/>
    <property type="evidence" value="ECO:0007669"/>
    <property type="project" value="UniProtKB-KW"/>
</dbReference>
<protein>
    <submittedName>
        <fullName evidence="5">Glycoside hydrolase family 2</fullName>
    </submittedName>
</protein>
<dbReference type="Proteomes" id="UP000704176">
    <property type="component" value="Unassembled WGS sequence"/>
</dbReference>
<dbReference type="Gene3D" id="2.60.120.260">
    <property type="entry name" value="Galactose-binding domain-like"/>
    <property type="match status" value="1"/>
</dbReference>
<evidence type="ECO:0000313" key="5">
    <source>
        <dbReference type="EMBL" id="MBZ6075337.1"/>
    </source>
</evidence>
<name>A0ABS7VJZ2_9HYPH</name>
<dbReference type="Gene3D" id="3.20.20.80">
    <property type="entry name" value="Glycosidases"/>
    <property type="match status" value="1"/>
</dbReference>
<dbReference type="InterPro" id="IPR006104">
    <property type="entry name" value="Glyco_hydro_2_N"/>
</dbReference>
<dbReference type="InterPro" id="IPR036156">
    <property type="entry name" value="Beta-gal/glucu_dom_sf"/>
</dbReference>
<comment type="similarity">
    <text evidence="1">Belongs to the glycosyl hydrolase 2 family.</text>
</comment>
<sequence>MIEMISQAGTHPRPQFRRDRWIDLCGKWRFAFDDRNRGLVERWFEQTTSFDREIVVPFPAESKLSEVHDTSFHPVVWYYREFRVDETARKDRLLLHFGAVDYKATVWVNGRMAVEHVGGQTPFEADITSLLVPDETQTITVRAEDDPRDLQQPRGKQYWEEQPGYIWYHRTTGIWQPVWLEPVPEVAISEIRWTPDVDLFGVALTLRLDRAPRDGWHIRVQLSGDRPRQLLIDDRYSLSVREIRRVLLLDINNAAIRRRRSLLWAPEHPNLIDATIELLDENDVVIDRVESYFGLRRIEARDGRFIINGVPIFLRLVLAQNYWPDSLLAAPDAEALRREVELAQSLGFNGIRIHQKIEDPRFLYWCDRLGMLVWSEAANAYVYSDRSAEMLAREWMEAVHRDYNHPSIITWVPLNESWGVPDLDRSAQQRDFVRALYHLTHALDATRPVIANDGWQHAVGDIFGVHDYAPTGDMLRERYSDRQAIATTFREIRPHHHPLLGEGVALKDQPIIISEFGGLGFVPQASEDWFGYGQFTSPNELLDRYEQLVDALLSSSALAGFCYTQLTDTGQETNGLFTIDRQAKFDSARIRAINSRPSKAVPSEILDALIKQEVERRRKDRGQE</sequence>
<dbReference type="InterPro" id="IPR006103">
    <property type="entry name" value="Glyco_hydro_2_cat"/>
</dbReference>
<dbReference type="Pfam" id="PF02836">
    <property type="entry name" value="Glyco_hydro_2_C"/>
    <property type="match status" value="1"/>
</dbReference>
<evidence type="ECO:0000259" key="2">
    <source>
        <dbReference type="Pfam" id="PF00703"/>
    </source>
</evidence>
<dbReference type="InterPro" id="IPR006102">
    <property type="entry name" value="Ig-like_GH2"/>
</dbReference>
<dbReference type="SUPFAM" id="SSF49785">
    <property type="entry name" value="Galactose-binding domain-like"/>
    <property type="match status" value="1"/>
</dbReference>
<keyword evidence="5" id="KW-0378">Hydrolase</keyword>
<dbReference type="EMBL" id="JAIRBM010000002">
    <property type="protein sequence ID" value="MBZ6075337.1"/>
    <property type="molecule type" value="Genomic_DNA"/>
</dbReference>
<dbReference type="Pfam" id="PF02837">
    <property type="entry name" value="Glyco_hydro_2_N"/>
    <property type="match status" value="1"/>
</dbReference>
<organism evidence="5 6">
    <name type="scientific">Microvirga puerhi</name>
    <dbReference type="NCBI Taxonomy" id="2876078"/>
    <lineage>
        <taxon>Bacteria</taxon>
        <taxon>Pseudomonadati</taxon>
        <taxon>Pseudomonadota</taxon>
        <taxon>Alphaproteobacteria</taxon>
        <taxon>Hyphomicrobiales</taxon>
        <taxon>Methylobacteriaceae</taxon>
        <taxon>Microvirga</taxon>
    </lineage>
</organism>
<reference evidence="5 6" key="1">
    <citation type="submission" date="2021-09" db="EMBL/GenBank/DDBJ databases">
        <title>The complete genome sequence of a new microorganism.</title>
        <authorList>
            <person name="Zi Z."/>
        </authorList>
    </citation>
    <scope>NUCLEOTIDE SEQUENCE [LARGE SCALE GENOMIC DNA]</scope>
    <source>
        <strain evidence="5 6">WGZ8</strain>
    </source>
</reference>
<feature type="domain" description="Glycoside hydrolase family 2 immunoglobulin-like beta-sandwich" evidence="2">
    <location>
        <begin position="260"/>
        <end position="296"/>
    </location>
</feature>
<evidence type="ECO:0000259" key="3">
    <source>
        <dbReference type="Pfam" id="PF02836"/>
    </source>
</evidence>
<proteinExistence type="inferred from homology"/>
<evidence type="ECO:0000313" key="6">
    <source>
        <dbReference type="Proteomes" id="UP000704176"/>
    </source>
</evidence>
<feature type="domain" description="Glycosyl hydrolases family 2 sugar binding" evidence="4">
    <location>
        <begin position="24"/>
        <end position="142"/>
    </location>
</feature>
<feature type="domain" description="Glycoside hydrolase family 2 catalytic" evidence="3">
    <location>
        <begin position="299"/>
        <end position="548"/>
    </location>
</feature>
<accession>A0ABS7VJZ2</accession>
<gene>
    <name evidence="5" type="ORF">K9B37_03390</name>
</gene>
<dbReference type="InterPro" id="IPR008979">
    <property type="entry name" value="Galactose-bd-like_sf"/>
</dbReference>
<dbReference type="SUPFAM" id="SSF51445">
    <property type="entry name" value="(Trans)glycosidases"/>
    <property type="match status" value="1"/>
</dbReference>
<evidence type="ECO:0000256" key="1">
    <source>
        <dbReference type="ARBA" id="ARBA00007401"/>
    </source>
</evidence>
<dbReference type="InterPro" id="IPR017853">
    <property type="entry name" value="GH"/>
</dbReference>
<dbReference type="SUPFAM" id="SSF49303">
    <property type="entry name" value="beta-Galactosidase/glucuronidase domain"/>
    <property type="match status" value="1"/>
</dbReference>
<comment type="caution">
    <text evidence="5">The sequence shown here is derived from an EMBL/GenBank/DDBJ whole genome shotgun (WGS) entry which is preliminary data.</text>
</comment>